<protein>
    <recommendedName>
        <fullName evidence="3">F-box domain-containing protein</fullName>
    </recommendedName>
</protein>
<dbReference type="EMBL" id="MU006246">
    <property type="protein sequence ID" value="KAF2819244.1"/>
    <property type="molecule type" value="Genomic_DNA"/>
</dbReference>
<evidence type="ECO:0000313" key="1">
    <source>
        <dbReference type="EMBL" id="KAF2819244.1"/>
    </source>
</evidence>
<keyword evidence="2" id="KW-1185">Reference proteome</keyword>
<dbReference type="AlphaFoldDB" id="A0A6A6ZG07"/>
<dbReference type="OrthoDB" id="6365676at2759"/>
<sequence>MLPHLPLEIVLDIIASSVPSAPNALLNAAHPTTKLLLTFTLVSHGTRNLANRYLRQYCVYLDSEQRLGSFLRSIPAHPALRTITSLSLSPFQDDINNLPVCAWVRELLCYTSDTLRKLIIDIPLRTCYPEDDHLGVRHVLREGFDRLVNLEEFMSTQDELYLDTLEDQFAVVWLQWPKLKRLALWNVDADETFWRRVALHPSLQTLVLSSPDSIMEIDPKAEYLKHSVRSIRVLVSGSVSRRREDPGYTQNADWDKQDSAKGMRLYQHDFPEFPEDIDRGRQEHHDYIKRAAEDGTLWEAEYAEVISPTQLSTP</sequence>
<evidence type="ECO:0008006" key="3">
    <source>
        <dbReference type="Google" id="ProtNLM"/>
    </source>
</evidence>
<dbReference type="Proteomes" id="UP000799424">
    <property type="component" value="Unassembled WGS sequence"/>
</dbReference>
<accession>A0A6A6ZG07</accession>
<evidence type="ECO:0000313" key="2">
    <source>
        <dbReference type="Proteomes" id="UP000799424"/>
    </source>
</evidence>
<gene>
    <name evidence="1" type="ORF">CC86DRAFT_432320</name>
</gene>
<reference evidence="1" key="1">
    <citation type="journal article" date="2020" name="Stud. Mycol.">
        <title>101 Dothideomycetes genomes: a test case for predicting lifestyles and emergence of pathogens.</title>
        <authorList>
            <person name="Haridas S."/>
            <person name="Albert R."/>
            <person name="Binder M."/>
            <person name="Bloem J."/>
            <person name="Labutti K."/>
            <person name="Salamov A."/>
            <person name="Andreopoulos B."/>
            <person name="Baker S."/>
            <person name="Barry K."/>
            <person name="Bills G."/>
            <person name="Bluhm B."/>
            <person name="Cannon C."/>
            <person name="Castanera R."/>
            <person name="Culley D."/>
            <person name="Daum C."/>
            <person name="Ezra D."/>
            <person name="Gonzalez J."/>
            <person name="Henrissat B."/>
            <person name="Kuo A."/>
            <person name="Liang C."/>
            <person name="Lipzen A."/>
            <person name="Lutzoni F."/>
            <person name="Magnuson J."/>
            <person name="Mondo S."/>
            <person name="Nolan M."/>
            <person name="Ohm R."/>
            <person name="Pangilinan J."/>
            <person name="Park H.-J."/>
            <person name="Ramirez L."/>
            <person name="Alfaro M."/>
            <person name="Sun H."/>
            <person name="Tritt A."/>
            <person name="Yoshinaga Y."/>
            <person name="Zwiers L.-H."/>
            <person name="Turgeon B."/>
            <person name="Goodwin S."/>
            <person name="Spatafora J."/>
            <person name="Crous P."/>
            <person name="Grigoriev I."/>
        </authorList>
    </citation>
    <scope>NUCLEOTIDE SEQUENCE</scope>
    <source>
        <strain evidence="1">CBS 113818</strain>
    </source>
</reference>
<name>A0A6A6ZG07_9PLEO</name>
<organism evidence="1 2">
    <name type="scientific">Ophiobolus disseminans</name>
    <dbReference type="NCBI Taxonomy" id="1469910"/>
    <lineage>
        <taxon>Eukaryota</taxon>
        <taxon>Fungi</taxon>
        <taxon>Dikarya</taxon>
        <taxon>Ascomycota</taxon>
        <taxon>Pezizomycotina</taxon>
        <taxon>Dothideomycetes</taxon>
        <taxon>Pleosporomycetidae</taxon>
        <taxon>Pleosporales</taxon>
        <taxon>Pleosporineae</taxon>
        <taxon>Phaeosphaeriaceae</taxon>
        <taxon>Ophiobolus</taxon>
    </lineage>
</organism>
<proteinExistence type="predicted"/>